<reference evidence="4 5" key="1">
    <citation type="submission" date="2021-01" db="EMBL/GenBank/DDBJ databases">
        <title>Whole genome shotgun sequence of Actinoplanes deccanensis NBRC 13994.</title>
        <authorList>
            <person name="Komaki H."/>
            <person name="Tamura T."/>
        </authorList>
    </citation>
    <scope>NUCLEOTIDE SEQUENCE [LARGE SCALE GENOMIC DNA]</scope>
    <source>
        <strain evidence="4 5">NBRC 13994</strain>
    </source>
</reference>
<dbReference type="PANTHER" id="PTHR10569:SF2">
    <property type="entry name" value="GLYCOGEN DEBRANCHING ENZYME"/>
    <property type="match status" value="1"/>
</dbReference>
<evidence type="ECO:0000259" key="3">
    <source>
        <dbReference type="Pfam" id="PF12439"/>
    </source>
</evidence>
<dbReference type="InterPro" id="IPR010401">
    <property type="entry name" value="AGL/Gdb1"/>
</dbReference>
<dbReference type="InterPro" id="IPR024742">
    <property type="entry name" value="Glycogen_debranch_N"/>
</dbReference>
<dbReference type="Proteomes" id="UP000609879">
    <property type="component" value="Unassembled WGS sequence"/>
</dbReference>
<evidence type="ECO:0000313" key="4">
    <source>
        <dbReference type="EMBL" id="GID76025.1"/>
    </source>
</evidence>
<dbReference type="Pfam" id="PF06202">
    <property type="entry name" value="GDE_C"/>
    <property type="match status" value="1"/>
</dbReference>
<proteinExistence type="predicted"/>
<dbReference type="RefSeq" id="WP_203767759.1">
    <property type="nucleotide sequence ID" value="NZ_BAAABO010000007.1"/>
</dbReference>
<evidence type="ECO:0000259" key="2">
    <source>
        <dbReference type="Pfam" id="PF06202"/>
    </source>
</evidence>
<dbReference type="InterPro" id="IPR008928">
    <property type="entry name" value="6-hairpin_glycosidase_sf"/>
</dbReference>
<gene>
    <name evidence="4" type="ORF">Ade02nite_46660</name>
</gene>
<keyword evidence="5" id="KW-1185">Reference proteome</keyword>
<dbReference type="Gene3D" id="1.50.10.10">
    <property type="match status" value="1"/>
</dbReference>
<dbReference type="InterPro" id="IPR032790">
    <property type="entry name" value="GDE_C"/>
</dbReference>
<evidence type="ECO:0000256" key="1">
    <source>
        <dbReference type="SAM" id="MobiDB-lite"/>
    </source>
</evidence>
<sequence>MATLRRTAFGPQVCGHLGESATREWLIPDGRGGYAMGTVGGLRTRRYHGLLVVAGETPASRHLAVASLDAVLTLPSGTSVRLATHEWADGTIAPRGHELLAAFELVDGLPRWRWRAGDVVLERELAMVHGRPAVAVVHRLLTGGPVSLRLEALCTWRDVHGERTASGPPPAVEAAEGGCVVEGAYRLRGPEFRQAGAWWRGVRHREEAARGLTPTEDLWYAGSFHAELRQPGATALVTAWAGDLADPPPPADEVVRAARERHRAVVAAAAPADDEQATLALAADAFVVRTGQGVDVVAGYPWFGAWSRDTMIGYEGLFLSTGRVDEGRALLTAYASTLSEGMLANTADTGSVEYNTADGTLWFLHAVGRHVAVTGDVDLAATLLPALRGVIDHHLKGTRYGIGADPTDGLLRQGAPGEALTWMDARVDGVPVTPRTGKPVEINALWINALAMLIKLAHQSRTGAGPAVKAHPEALTSFARRFPAPTGWLHDVVDGPTGDDPTMRPNQLLAWSLPYAPLRPTPATLQTIGASLMTPLGLRSQAPGTPGYRGTHRGTPAERDSAYHTGTVWPWLIGPFVTAWHRIGVPASQIISDADDHLGEYGLGSISETADGNAPHGATGCPFQAWSVAEALRVRRL</sequence>
<feature type="domain" description="Glycogen debranching enzyme bacterial and archaeal type N-terminal" evidence="3">
    <location>
        <begin position="23"/>
        <end position="230"/>
    </location>
</feature>
<dbReference type="PANTHER" id="PTHR10569">
    <property type="entry name" value="GLYCOGEN DEBRANCHING ENZYME"/>
    <property type="match status" value="1"/>
</dbReference>
<protein>
    <submittedName>
        <fullName evidence="4">Glycogen debranching protein</fullName>
    </submittedName>
</protein>
<accession>A0ABQ3Y7Q2</accession>
<dbReference type="SUPFAM" id="SSF48208">
    <property type="entry name" value="Six-hairpin glycosidases"/>
    <property type="match status" value="1"/>
</dbReference>
<name>A0ABQ3Y7Q2_9ACTN</name>
<dbReference type="EMBL" id="BOMI01000090">
    <property type="protein sequence ID" value="GID76025.1"/>
    <property type="molecule type" value="Genomic_DNA"/>
</dbReference>
<dbReference type="InterPro" id="IPR012341">
    <property type="entry name" value="6hp_glycosidase-like_sf"/>
</dbReference>
<organism evidence="4 5">
    <name type="scientific">Paractinoplanes deccanensis</name>
    <dbReference type="NCBI Taxonomy" id="113561"/>
    <lineage>
        <taxon>Bacteria</taxon>
        <taxon>Bacillati</taxon>
        <taxon>Actinomycetota</taxon>
        <taxon>Actinomycetes</taxon>
        <taxon>Micromonosporales</taxon>
        <taxon>Micromonosporaceae</taxon>
        <taxon>Paractinoplanes</taxon>
    </lineage>
</organism>
<comment type="caution">
    <text evidence="4">The sequence shown here is derived from an EMBL/GenBank/DDBJ whole genome shotgun (WGS) entry which is preliminary data.</text>
</comment>
<feature type="region of interest" description="Disordered" evidence="1">
    <location>
        <begin position="540"/>
        <end position="560"/>
    </location>
</feature>
<dbReference type="Pfam" id="PF12439">
    <property type="entry name" value="GDE_N"/>
    <property type="match status" value="1"/>
</dbReference>
<evidence type="ECO:0000313" key="5">
    <source>
        <dbReference type="Proteomes" id="UP000609879"/>
    </source>
</evidence>
<feature type="domain" description="Glycogen debranching enzyme C-terminal" evidence="2">
    <location>
        <begin position="282"/>
        <end position="633"/>
    </location>
</feature>